<reference evidence="1 2" key="1">
    <citation type="submission" date="2017-07" db="EMBL/GenBank/DDBJ databases">
        <title>The complete genome sequence of Bacillus mesonae strain H20-5, an efficient strain improving plant abiotic stress resistance.</title>
        <authorList>
            <person name="Kim S.Y."/>
            <person name="Song H."/>
            <person name="Sang M.K."/>
            <person name="Weon H.-Y."/>
            <person name="Song J."/>
        </authorList>
    </citation>
    <scope>NUCLEOTIDE SEQUENCE [LARGE SCALE GENOMIC DNA]</scope>
    <source>
        <strain evidence="1 2">H20-5</strain>
    </source>
</reference>
<proteinExistence type="predicted"/>
<dbReference type="AlphaFoldDB" id="A0A3Q9QS01"/>
<sequence length="64" mass="7631">MLSPYLHQDFNFLYYKFSRRKRPIKTIFDKTLKIFSKNLKGICGWLSSIKVKQVNLGGKNDYNQ</sequence>
<keyword evidence="2" id="KW-1185">Reference proteome</keyword>
<gene>
    <name evidence="1" type="ORF">CHR53_11265</name>
</gene>
<name>A0A3Q9QS01_9BACI</name>
<dbReference type="EMBL" id="CP022572">
    <property type="protein sequence ID" value="AZU61812.1"/>
    <property type="molecule type" value="Genomic_DNA"/>
</dbReference>
<organism evidence="1 2">
    <name type="scientific">Neobacillus mesonae</name>
    <dbReference type="NCBI Taxonomy" id="1193713"/>
    <lineage>
        <taxon>Bacteria</taxon>
        <taxon>Bacillati</taxon>
        <taxon>Bacillota</taxon>
        <taxon>Bacilli</taxon>
        <taxon>Bacillales</taxon>
        <taxon>Bacillaceae</taxon>
        <taxon>Neobacillus</taxon>
    </lineage>
</organism>
<protein>
    <submittedName>
        <fullName evidence="1">Uncharacterized protein</fullName>
    </submittedName>
</protein>
<evidence type="ECO:0000313" key="1">
    <source>
        <dbReference type="EMBL" id="AZU61812.1"/>
    </source>
</evidence>
<dbReference type="Proteomes" id="UP000282892">
    <property type="component" value="Chromosome"/>
</dbReference>
<evidence type="ECO:0000313" key="2">
    <source>
        <dbReference type="Proteomes" id="UP000282892"/>
    </source>
</evidence>
<dbReference type="KEGG" id="nmk:CHR53_11265"/>
<accession>A0A3Q9QS01</accession>